<dbReference type="InterPro" id="IPR007365">
    <property type="entry name" value="TFR-like_dimer_dom"/>
</dbReference>
<evidence type="ECO:0000256" key="3">
    <source>
        <dbReference type="ARBA" id="ARBA00005634"/>
    </source>
</evidence>
<comment type="catalytic activity">
    <reaction evidence="15">
        <text>Release of an unsubstituted, C-terminal glutamyl residue, typically from Ac-Asp-Glu or folylpoly-gamma-glutamates.</text>
        <dbReference type="EC" id="3.4.17.21"/>
    </reaction>
</comment>
<keyword evidence="5" id="KW-0645">Protease</keyword>
<keyword evidence="7" id="KW-0479">Metal-binding</keyword>
<evidence type="ECO:0000256" key="8">
    <source>
        <dbReference type="ARBA" id="ARBA00022801"/>
    </source>
</evidence>
<evidence type="ECO:0000256" key="14">
    <source>
        <dbReference type="ARBA" id="ARBA00023180"/>
    </source>
</evidence>
<keyword evidence="4" id="KW-0121">Carboxypeptidase</keyword>
<dbReference type="InterPro" id="IPR036757">
    <property type="entry name" value="TFR-like_dimer_dom_sf"/>
</dbReference>
<comment type="similarity">
    <text evidence="3">Belongs to the peptidase M28 family. M28B subfamily.</text>
</comment>
<evidence type="ECO:0000259" key="19">
    <source>
        <dbReference type="Pfam" id="PF02225"/>
    </source>
</evidence>
<protein>
    <recommendedName>
        <fullName evidence="16">glutamate carboxypeptidase II</fullName>
        <ecNumber evidence="16">3.4.17.21</ecNumber>
    </recommendedName>
</protein>
<evidence type="ECO:0000256" key="1">
    <source>
        <dbReference type="ARBA" id="ARBA00001947"/>
    </source>
</evidence>
<evidence type="ECO:0000256" key="2">
    <source>
        <dbReference type="ARBA" id="ARBA00004606"/>
    </source>
</evidence>
<feature type="domain" description="Transferrin receptor-like dimerisation" evidence="20">
    <location>
        <begin position="632"/>
        <end position="750"/>
    </location>
</feature>
<keyword evidence="23" id="KW-1185">Reference proteome</keyword>
<evidence type="ECO:0000256" key="12">
    <source>
        <dbReference type="ARBA" id="ARBA00023049"/>
    </source>
</evidence>
<dbReference type="GO" id="GO:0006508">
    <property type="term" value="P:proteolysis"/>
    <property type="evidence" value="ECO:0007669"/>
    <property type="project" value="UniProtKB-KW"/>
</dbReference>
<sequence length="761" mass="85404">MTDITSSWNTPRIAILATVTSALTLTLGLLVGRFAISRGGHQNGVFLAGAPARLMDTEDLDVASKIMDGIDPARVEENLRELTRKPHIAGRTADFELVDFIKTRFLQYGLQVQITPYDVLLSYPSDEVPNTVRLLDGKENVLYDSRKDESKLSNAPGVVKPFHAFSPAGLVEGQLVYAGYGRVEDYDWLKSHNIDVTGHLVIVKYGKMFRGDKVDIAQTNGAAGILMYTDPAEFTGMKGGDDRVYPSTWWLPPDGVQRGTVFTGEGDPLTPGYPANDLAYRYKEDDVSLPKIPSHPIGYGAAENIMKHLDGLKVPEDSDWQGGMNISYRTGPGFLVPSWKIQLNVTSRNQRAKVENVFGIIKGNIEPDRYVLLGNHRDAWIYGALDPSTGTAAMLEIARTMGELVKSGDWRPRRTIIFCSWGAEEYGHFGSAEWVEQYVATIRERAVAYINMDVPVIGNDTLHVDATPLMHKLAYETAKKVPNPNPSERAAGRPFVYDTWLRVEPWLDSDKQSKRIPKIGPLGSGSDYAPLLQRAGVTSLDLWYAVDPTLYDVQWYALYHTEYEVFDIYKSQFDKDFEYLSAVARFSAEVTRSLADSLLLPLSPADYSRGLLDILHILDTNHGTVLRENLDNFEKLEKVIKEFGKDVEEFEHRLKTLDSNNPFIARQINDQMVLLERAFLVPAGLPQRPLKKHILFAENANNRYAGSSFPGLGDLLFQIELDPDPRKRWERVRQHFSAILHTIQSAGATLREVSKFMLETM</sequence>
<evidence type="ECO:0000256" key="13">
    <source>
        <dbReference type="ARBA" id="ARBA00023136"/>
    </source>
</evidence>
<keyword evidence="9" id="KW-0862">Zinc</keyword>
<evidence type="ECO:0000313" key="23">
    <source>
        <dbReference type="Proteomes" id="UP001283361"/>
    </source>
</evidence>
<keyword evidence="10" id="KW-0735">Signal-anchor</keyword>
<dbReference type="GO" id="GO:0016020">
    <property type="term" value="C:membrane"/>
    <property type="evidence" value="ECO:0007669"/>
    <property type="project" value="UniProtKB-SubCell"/>
</dbReference>
<accession>A0AAE0XQD0</accession>
<dbReference type="InterPro" id="IPR007484">
    <property type="entry name" value="Peptidase_M28"/>
</dbReference>
<reference evidence="22" key="1">
    <citation type="journal article" date="2023" name="G3 (Bethesda)">
        <title>A reference genome for the long-term kleptoplast-retaining sea slug Elysia crispata morphotype clarki.</title>
        <authorList>
            <person name="Eastman K.E."/>
            <person name="Pendleton A.L."/>
            <person name="Shaikh M.A."/>
            <person name="Suttiyut T."/>
            <person name="Ogas R."/>
            <person name="Tomko P."/>
            <person name="Gavelis G."/>
            <person name="Widhalm J.R."/>
            <person name="Wisecaver J.H."/>
        </authorList>
    </citation>
    <scope>NUCLEOTIDE SEQUENCE</scope>
    <source>
        <strain evidence="22">ECLA1</strain>
    </source>
</reference>
<dbReference type="FunFam" id="3.50.30.30:FF:000045">
    <property type="entry name" value="Predicted protein"/>
    <property type="match status" value="1"/>
</dbReference>
<evidence type="ECO:0000256" key="17">
    <source>
        <dbReference type="SAM" id="Coils"/>
    </source>
</evidence>
<dbReference type="PANTHER" id="PTHR10404">
    <property type="entry name" value="N-ACETYLATED-ALPHA-LINKED ACIDIC DIPEPTIDASE"/>
    <property type="match status" value="1"/>
</dbReference>
<dbReference type="Pfam" id="PF02225">
    <property type="entry name" value="PA"/>
    <property type="match status" value="1"/>
</dbReference>
<dbReference type="FunFam" id="1.20.930.40:FF:000001">
    <property type="entry name" value="N-acetylated-alpha-linked acidic dipeptidase 2"/>
    <property type="match status" value="1"/>
</dbReference>
<dbReference type="PANTHER" id="PTHR10404:SF77">
    <property type="entry name" value="GLUTAMATE CARBOXYPEPTIDASE 2 HOMOLOG"/>
    <property type="match status" value="1"/>
</dbReference>
<dbReference type="Gene3D" id="3.50.30.30">
    <property type="match status" value="1"/>
</dbReference>
<keyword evidence="8" id="KW-0378">Hydrolase</keyword>
<keyword evidence="14" id="KW-0325">Glycoprotein</keyword>
<dbReference type="CDD" id="cd08022">
    <property type="entry name" value="M28_PSMA_like"/>
    <property type="match status" value="1"/>
</dbReference>
<name>A0AAE0XQD0_9GAST</name>
<organism evidence="22 23">
    <name type="scientific">Elysia crispata</name>
    <name type="common">lettuce slug</name>
    <dbReference type="NCBI Taxonomy" id="231223"/>
    <lineage>
        <taxon>Eukaryota</taxon>
        <taxon>Metazoa</taxon>
        <taxon>Spiralia</taxon>
        <taxon>Lophotrochozoa</taxon>
        <taxon>Mollusca</taxon>
        <taxon>Gastropoda</taxon>
        <taxon>Heterobranchia</taxon>
        <taxon>Euthyneura</taxon>
        <taxon>Panpulmonata</taxon>
        <taxon>Sacoglossa</taxon>
        <taxon>Placobranchoidea</taxon>
        <taxon>Plakobranchidae</taxon>
        <taxon>Elysia</taxon>
    </lineage>
</organism>
<evidence type="ECO:0000259" key="21">
    <source>
        <dbReference type="Pfam" id="PF04389"/>
    </source>
</evidence>
<evidence type="ECO:0000256" key="5">
    <source>
        <dbReference type="ARBA" id="ARBA00022670"/>
    </source>
</evidence>
<evidence type="ECO:0000256" key="10">
    <source>
        <dbReference type="ARBA" id="ARBA00022968"/>
    </source>
</evidence>
<keyword evidence="17" id="KW-0175">Coiled coil</keyword>
<dbReference type="SUPFAM" id="SSF53187">
    <property type="entry name" value="Zn-dependent exopeptidases"/>
    <property type="match status" value="1"/>
</dbReference>
<comment type="cofactor">
    <cofactor evidence="1">
        <name>Zn(2+)</name>
        <dbReference type="ChEBI" id="CHEBI:29105"/>
    </cofactor>
</comment>
<dbReference type="InterPro" id="IPR039373">
    <property type="entry name" value="Peptidase_M28B"/>
</dbReference>
<feature type="coiled-coil region" evidence="17">
    <location>
        <begin position="633"/>
        <end position="660"/>
    </location>
</feature>
<dbReference type="InterPro" id="IPR003137">
    <property type="entry name" value="PA_domain"/>
</dbReference>
<evidence type="ECO:0000256" key="4">
    <source>
        <dbReference type="ARBA" id="ARBA00022645"/>
    </source>
</evidence>
<evidence type="ECO:0000256" key="6">
    <source>
        <dbReference type="ARBA" id="ARBA00022692"/>
    </source>
</evidence>
<dbReference type="Pfam" id="PF04253">
    <property type="entry name" value="TFR_dimer"/>
    <property type="match status" value="1"/>
</dbReference>
<dbReference type="AlphaFoldDB" id="A0AAE0XQD0"/>
<evidence type="ECO:0000256" key="18">
    <source>
        <dbReference type="SAM" id="Phobius"/>
    </source>
</evidence>
<dbReference type="Proteomes" id="UP001283361">
    <property type="component" value="Unassembled WGS sequence"/>
</dbReference>
<evidence type="ECO:0000256" key="16">
    <source>
        <dbReference type="ARBA" id="ARBA00066561"/>
    </source>
</evidence>
<keyword evidence="13 18" id="KW-0472">Membrane</keyword>
<keyword evidence="6 18" id="KW-0812">Transmembrane</keyword>
<dbReference type="Pfam" id="PF04389">
    <property type="entry name" value="Peptidase_M28"/>
    <property type="match status" value="1"/>
</dbReference>
<proteinExistence type="inferred from homology"/>
<gene>
    <name evidence="22" type="ORF">RRG08_042717</name>
</gene>
<dbReference type="SUPFAM" id="SSF52025">
    <property type="entry name" value="PA domain"/>
    <property type="match status" value="1"/>
</dbReference>
<keyword evidence="12" id="KW-0482">Metalloprotease</keyword>
<evidence type="ECO:0000256" key="9">
    <source>
        <dbReference type="ARBA" id="ARBA00022833"/>
    </source>
</evidence>
<evidence type="ECO:0000256" key="11">
    <source>
        <dbReference type="ARBA" id="ARBA00022989"/>
    </source>
</evidence>
<dbReference type="GO" id="GO:0004181">
    <property type="term" value="F:metallocarboxypeptidase activity"/>
    <property type="evidence" value="ECO:0007669"/>
    <property type="project" value="UniProtKB-EC"/>
</dbReference>
<dbReference type="CDD" id="cd02121">
    <property type="entry name" value="PA_GCPII_like"/>
    <property type="match status" value="1"/>
</dbReference>
<keyword evidence="11 18" id="KW-1133">Transmembrane helix</keyword>
<dbReference type="InterPro" id="IPR046450">
    <property type="entry name" value="PA_dom_sf"/>
</dbReference>
<comment type="caution">
    <text evidence="22">The sequence shown here is derived from an EMBL/GenBank/DDBJ whole genome shotgun (WGS) entry which is preliminary data.</text>
</comment>
<dbReference type="FunFam" id="3.40.630.10:FF:000009">
    <property type="entry name" value="N-acetylated-alpha-linked acidic dipeptidase 2"/>
    <property type="match status" value="1"/>
</dbReference>
<feature type="domain" description="PA" evidence="19">
    <location>
        <begin position="171"/>
        <end position="259"/>
    </location>
</feature>
<dbReference type="EMBL" id="JAWDGP010007852">
    <property type="protein sequence ID" value="KAK3702732.1"/>
    <property type="molecule type" value="Genomic_DNA"/>
</dbReference>
<dbReference type="Gene3D" id="1.20.930.40">
    <property type="entry name" value="Transferrin receptor-like, dimerisation domain"/>
    <property type="match status" value="1"/>
</dbReference>
<dbReference type="SUPFAM" id="SSF47672">
    <property type="entry name" value="Transferrin receptor-like dimerisation domain"/>
    <property type="match status" value="1"/>
</dbReference>
<evidence type="ECO:0000256" key="7">
    <source>
        <dbReference type="ARBA" id="ARBA00022723"/>
    </source>
</evidence>
<evidence type="ECO:0000313" key="22">
    <source>
        <dbReference type="EMBL" id="KAK3702732.1"/>
    </source>
</evidence>
<evidence type="ECO:0000259" key="20">
    <source>
        <dbReference type="Pfam" id="PF04253"/>
    </source>
</evidence>
<feature type="domain" description="Peptidase M28" evidence="21">
    <location>
        <begin position="356"/>
        <end position="562"/>
    </location>
</feature>
<evidence type="ECO:0000256" key="15">
    <source>
        <dbReference type="ARBA" id="ARBA00052003"/>
    </source>
</evidence>
<comment type="subcellular location">
    <subcellularLocation>
        <location evidence="2">Membrane</location>
        <topology evidence="2">Single-pass type II membrane protein</topology>
    </subcellularLocation>
</comment>
<dbReference type="Gene3D" id="3.40.630.10">
    <property type="entry name" value="Zn peptidases"/>
    <property type="match status" value="1"/>
</dbReference>
<dbReference type="EC" id="3.4.17.21" evidence="16"/>
<dbReference type="GO" id="GO:0046872">
    <property type="term" value="F:metal ion binding"/>
    <property type="evidence" value="ECO:0007669"/>
    <property type="project" value="UniProtKB-KW"/>
</dbReference>
<feature type="transmembrane region" description="Helical" evidence="18">
    <location>
        <begin position="12"/>
        <end position="32"/>
    </location>
</feature>